<protein>
    <submittedName>
        <fullName evidence="1">Uncharacterized protein</fullName>
    </submittedName>
</protein>
<accession>A0A8C4PRA2</accession>
<sequence>MLPKRENGLFFLAWELVREGFIVIILLEMHFEARRSANHKLSTGKKAKSFS</sequence>
<name>A0A8C4PRA2_EQUAS</name>
<evidence type="ECO:0000313" key="1">
    <source>
        <dbReference type="Ensembl" id="ENSEASP00005024854.1"/>
    </source>
</evidence>
<dbReference type="AlphaFoldDB" id="A0A8C4PRA2"/>
<proteinExistence type="predicted"/>
<reference evidence="1" key="1">
    <citation type="submission" date="2023-03" db="UniProtKB">
        <authorList>
            <consortium name="Ensembl"/>
        </authorList>
    </citation>
    <scope>IDENTIFICATION</scope>
</reference>
<organism evidence="1">
    <name type="scientific">Equus asinus asinus</name>
    <dbReference type="NCBI Taxonomy" id="83772"/>
    <lineage>
        <taxon>Eukaryota</taxon>
        <taxon>Metazoa</taxon>
        <taxon>Chordata</taxon>
        <taxon>Craniata</taxon>
        <taxon>Vertebrata</taxon>
        <taxon>Euteleostomi</taxon>
        <taxon>Mammalia</taxon>
        <taxon>Eutheria</taxon>
        <taxon>Laurasiatheria</taxon>
        <taxon>Perissodactyla</taxon>
        <taxon>Equidae</taxon>
        <taxon>Equus</taxon>
    </lineage>
</organism>
<dbReference type="Ensembl" id="ENSEAST00005026973.1">
    <property type="protein sequence ID" value="ENSEASP00005024854.1"/>
    <property type="gene ID" value="ENSEASG00005016909.1"/>
</dbReference>